<evidence type="ECO:0000313" key="6">
    <source>
        <dbReference type="Proteomes" id="UP000033944"/>
    </source>
</evidence>
<proteinExistence type="inferred from homology"/>
<organism evidence="5 6">
    <name type="scientific">Candidatus Woesebacteria bacterium GW2011_GWB1_38_8b</name>
    <dbReference type="NCBI Taxonomy" id="1618571"/>
    <lineage>
        <taxon>Bacteria</taxon>
        <taxon>Candidatus Woeseibacteriota</taxon>
    </lineage>
</organism>
<dbReference type="PANTHER" id="PTHR12631:SF10">
    <property type="entry name" value="BETA-XYLOSIDASE-LIKE PROTEIN-RELATED"/>
    <property type="match status" value="1"/>
</dbReference>
<evidence type="ECO:0000256" key="1">
    <source>
        <dbReference type="ARBA" id="ARBA00008875"/>
    </source>
</evidence>
<dbReference type="Proteomes" id="UP000033944">
    <property type="component" value="Unassembled WGS sequence"/>
</dbReference>
<comment type="similarity">
    <text evidence="1">Belongs to the glycosyl hydrolase 39 family.</text>
</comment>
<name>A0A0G0L589_9BACT</name>
<dbReference type="EMBL" id="LBVN01000010">
    <property type="protein sequence ID" value="KKQ87138.1"/>
    <property type="molecule type" value="Genomic_DNA"/>
</dbReference>
<evidence type="ECO:0000256" key="2">
    <source>
        <dbReference type="ARBA" id="ARBA00022801"/>
    </source>
</evidence>
<keyword evidence="2" id="KW-0378">Hydrolase</keyword>
<dbReference type="SUPFAM" id="SSF51445">
    <property type="entry name" value="(Trans)glycosidases"/>
    <property type="match status" value="1"/>
</dbReference>
<evidence type="ECO:0000313" key="5">
    <source>
        <dbReference type="EMBL" id="KKQ87138.1"/>
    </source>
</evidence>
<dbReference type="InterPro" id="IPR017853">
    <property type="entry name" value="GH"/>
</dbReference>
<dbReference type="Gene3D" id="3.20.20.80">
    <property type="entry name" value="Glycosidases"/>
    <property type="match status" value="1"/>
</dbReference>
<sequence length="466" mass="52830">MKKKGFQLLVLVLLILALPISIFLIGEKTTFFNKAYLEISGKDANLEISLTGTKPFEPNWQFFSQGGESSSGMLTPAIPSMKKLTPKYIRIDHIYDFYEPVGRNSEGTMFYYDWEKLDIEIKAITQMGAKPFISLSYMPPAISGGSEVDLPLSWARWTGVVNKTIEHISGRDGLAISDVYYEVWNEPDLFGSFKLKGPKNYLELYKWASLGAQSAKNTLPFKFGGPATTALYKSWVYDLLAYVKNNNLRMDFYSWHKYTPYMADYQTDLNNLETWKKEIPELAAKELVITESGHTPEVDSGYDTKFSAIHTLSVLTTNFPLIDKVFTFEVIDGEGVQKNWGRWGLLTNEKWGIPQEKDRFKALSFLNQMNVPGLALEIKGQGDFVKSMGVISGQSIKLLILNYDPNGKHFERVPITITGLSTGEYNYKYSEFLGDSYQFPILISDNTWSTHVLFKSNTAAIIEISR</sequence>
<keyword evidence="3" id="KW-0326">Glycosidase</keyword>
<dbReference type="InterPro" id="IPR049166">
    <property type="entry name" value="GH39_cat"/>
</dbReference>
<dbReference type="AlphaFoldDB" id="A0A0G0L589"/>
<accession>A0A0G0L589</accession>
<dbReference type="GO" id="GO:0004553">
    <property type="term" value="F:hydrolase activity, hydrolyzing O-glycosyl compounds"/>
    <property type="evidence" value="ECO:0007669"/>
    <property type="project" value="TreeGrafter"/>
</dbReference>
<dbReference type="InterPro" id="IPR051923">
    <property type="entry name" value="Glycosyl_Hydrolase_39"/>
</dbReference>
<comment type="caution">
    <text evidence="5">The sequence shown here is derived from an EMBL/GenBank/DDBJ whole genome shotgun (WGS) entry which is preliminary data.</text>
</comment>
<evidence type="ECO:0000256" key="3">
    <source>
        <dbReference type="ARBA" id="ARBA00023295"/>
    </source>
</evidence>
<dbReference type="PANTHER" id="PTHR12631">
    <property type="entry name" value="ALPHA-L-IDURONIDASE"/>
    <property type="match status" value="1"/>
</dbReference>
<gene>
    <name evidence="5" type="ORF">UT10_C0010G0013</name>
</gene>
<dbReference type="Pfam" id="PF01229">
    <property type="entry name" value="Glyco_hydro_39"/>
    <property type="match status" value="1"/>
</dbReference>
<feature type="domain" description="Glycosyl hydrolases family 39 N-terminal catalytic" evidence="4">
    <location>
        <begin position="87"/>
        <end position="313"/>
    </location>
</feature>
<protein>
    <recommendedName>
        <fullName evidence="4">Glycosyl hydrolases family 39 N-terminal catalytic domain-containing protein</fullName>
    </recommendedName>
</protein>
<evidence type="ECO:0000259" key="4">
    <source>
        <dbReference type="Pfam" id="PF01229"/>
    </source>
</evidence>
<reference evidence="5 6" key="1">
    <citation type="journal article" date="2015" name="Nature">
        <title>rRNA introns, odd ribosomes, and small enigmatic genomes across a large radiation of phyla.</title>
        <authorList>
            <person name="Brown C.T."/>
            <person name="Hug L.A."/>
            <person name="Thomas B.C."/>
            <person name="Sharon I."/>
            <person name="Castelle C.J."/>
            <person name="Singh A."/>
            <person name="Wilkins M.J."/>
            <person name="Williams K.H."/>
            <person name="Banfield J.F."/>
        </authorList>
    </citation>
    <scope>NUCLEOTIDE SEQUENCE [LARGE SCALE GENOMIC DNA]</scope>
</reference>